<dbReference type="PROSITE" id="PS50868">
    <property type="entry name" value="POST_SET"/>
    <property type="match status" value="1"/>
</dbReference>
<feature type="domain" description="SET" evidence="4">
    <location>
        <begin position="12"/>
        <end position="115"/>
    </location>
</feature>
<dbReference type="InterPro" id="IPR053201">
    <property type="entry name" value="Flavunoidine_N-MTase"/>
</dbReference>
<evidence type="ECO:0000313" key="7">
    <source>
        <dbReference type="Proteomes" id="UP000736335"/>
    </source>
</evidence>
<dbReference type="GO" id="GO:0008168">
    <property type="term" value="F:methyltransferase activity"/>
    <property type="evidence" value="ECO:0007669"/>
    <property type="project" value="UniProtKB-KW"/>
</dbReference>
<keyword evidence="1" id="KW-0489">Methyltransferase</keyword>
<protein>
    <recommendedName>
        <fullName evidence="8">Post-SET domain-containing protein</fullName>
    </recommendedName>
</protein>
<dbReference type="EMBL" id="WIUZ02000006">
    <property type="protein sequence ID" value="KAF9786409.1"/>
    <property type="molecule type" value="Genomic_DNA"/>
</dbReference>
<dbReference type="Gene3D" id="2.170.270.10">
    <property type="entry name" value="SET domain"/>
    <property type="match status" value="1"/>
</dbReference>
<evidence type="ECO:0008006" key="8">
    <source>
        <dbReference type="Google" id="ProtNLM"/>
    </source>
</evidence>
<evidence type="ECO:0000256" key="1">
    <source>
        <dbReference type="ARBA" id="ARBA00022603"/>
    </source>
</evidence>
<keyword evidence="3" id="KW-0949">S-adenosyl-L-methionine</keyword>
<accession>A0A9P6HI24</accession>
<evidence type="ECO:0000256" key="3">
    <source>
        <dbReference type="ARBA" id="ARBA00022691"/>
    </source>
</evidence>
<evidence type="ECO:0000256" key="2">
    <source>
        <dbReference type="ARBA" id="ARBA00022679"/>
    </source>
</evidence>
<dbReference type="OrthoDB" id="5984008at2759"/>
<dbReference type="Pfam" id="PF00856">
    <property type="entry name" value="SET"/>
    <property type="match status" value="1"/>
</dbReference>
<feature type="domain" description="Post-SET" evidence="5">
    <location>
        <begin position="123"/>
        <end position="139"/>
    </location>
</feature>
<evidence type="ECO:0000313" key="6">
    <source>
        <dbReference type="EMBL" id="KAF9786409.1"/>
    </source>
</evidence>
<dbReference type="InterPro" id="IPR046341">
    <property type="entry name" value="SET_dom_sf"/>
</dbReference>
<dbReference type="GO" id="GO:0032259">
    <property type="term" value="P:methylation"/>
    <property type="evidence" value="ECO:0007669"/>
    <property type="project" value="UniProtKB-KW"/>
</dbReference>
<dbReference type="SUPFAM" id="SSF82199">
    <property type="entry name" value="SET domain"/>
    <property type="match status" value="1"/>
</dbReference>
<evidence type="ECO:0000259" key="4">
    <source>
        <dbReference type="PROSITE" id="PS50280"/>
    </source>
</evidence>
<dbReference type="Proteomes" id="UP000736335">
    <property type="component" value="Unassembled WGS sequence"/>
</dbReference>
<comment type="caution">
    <text evidence="6">The sequence shown here is derived from an EMBL/GenBank/DDBJ whole genome shotgun (WGS) entry which is preliminary data.</text>
</comment>
<dbReference type="InterPro" id="IPR003616">
    <property type="entry name" value="Post-SET_dom"/>
</dbReference>
<dbReference type="PANTHER" id="PTHR12350:SF19">
    <property type="entry name" value="SET DOMAIN-CONTAINING PROTEIN"/>
    <property type="match status" value="1"/>
</dbReference>
<dbReference type="AlphaFoldDB" id="A0A9P6HI24"/>
<dbReference type="PANTHER" id="PTHR12350">
    <property type="entry name" value="HISTONE-LYSINE N-METHYLTRANSFERASE-RELATED"/>
    <property type="match status" value="1"/>
</dbReference>
<name>A0A9P6HI24_9AGAM</name>
<dbReference type="InterPro" id="IPR001214">
    <property type="entry name" value="SET_dom"/>
</dbReference>
<sequence length="173" mass="19520">MTIPKAYVPTHPELFVVEFQPGNFASRLVSLKSFEAKETIARISRFTRTPHAAYHTVQCGSALGDNIELHSDLVYVNHSCEPNVAFDLSSKDTSQWHVRALKQVKAGDPLTFFYPSTEWKMAQPFDCLCGSKTCLGRIEGAFILSAEELSSRGFVNPWIWTQLERKANKPRVE</sequence>
<keyword evidence="7" id="KW-1185">Reference proteome</keyword>
<organism evidence="6 7">
    <name type="scientific">Thelephora terrestris</name>
    <dbReference type="NCBI Taxonomy" id="56493"/>
    <lineage>
        <taxon>Eukaryota</taxon>
        <taxon>Fungi</taxon>
        <taxon>Dikarya</taxon>
        <taxon>Basidiomycota</taxon>
        <taxon>Agaricomycotina</taxon>
        <taxon>Agaricomycetes</taxon>
        <taxon>Thelephorales</taxon>
        <taxon>Thelephoraceae</taxon>
        <taxon>Thelephora</taxon>
    </lineage>
</organism>
<reference evidence="6" key="2">
    <citation type="submission" date="2020-11" db="EMBL/GenBank/DDBJ databases">
        <authorList>
            <consortium name="DOE Joint Genome Institute"/>
            <person name="Kuo A."/>
            <person name="Miyauchi S."/>
            <person name="Kiss E."/>
            <person name="Drula E."/>
            <person name="Kohler A."/>
            <person name="Sanchez-Garcia M."/>
            <person name="Andreopoulos B."/>
            <person name="Barry K.W."/>
            <person name="Bonito G."/>
            <person name="Buee M."/>
            <person name="Carver A."/>
            <person name="Chen C."/>
            <person name="Cichocki N."/>
            <person name="Clum A."/>
            <person name="Culley D."/>
            <person name="Crous P.W."/>
            <person name="Fauchery L."/>
            <person name="Girlanda M."/>
            <person name="Hayes R."/>
            <person name="Keri Z."/>
            <person name="Labutti K."/>
            <person name="Lipzen A."/>
            <person name="Lombard V."/>
            <person name="Magnuson J."/>
            <person name="Maillard F."/>
            <person name="Morin E."/>
            <person name="Murat C."/>
            <person name="Nolan M."/>
            <person name="Ohm R."/>
            <person name="Pangilinan J."/>
            <person name="Pereira M."/>
            <person name="Perotto S."/>
            <person name="Peter M."/>
            <person name="Riley R."/>
            <person name="Sitrit Y."/>
            <person name="Stielow B."/>
            <person name="Szollosi G."/>
            <person name="Zifcakova L."/>
            <person name="Stursova M."/>
            <person name="Spatafora J.W."/>
            <person name="Tedersoo L."/>
            <person name="Vaario L.-M."/>
            <person name="Yamada A."/>
            <person name="Yan M."/>
            <person name="Wang P."/>
            <person name="Xu J."/>
            <person name="Bruns T."/>
            <person name="Baldrian P."/>
            <person name="Vilgalys R."/>
            <person name="Henrissat B."/>
            <person name="Grigoriev I.V."/>
            <person name="Hibbett D."/>
            <person name="Nagy L.G."/>
            <person name="Martin F.M."/>
        </authorList>
    </citation>
    <scope>NUCLEOTIDE SEQUENCE</scope>
    <source>
        <strain evidence="6">UH-Tt-Lm1</strain>
    </source>
</reference>
<keyword evidence="2" id="KW-0808">Transferase</keyword>
<dbReference type="PROSITE" id="PS50280">
    <property type="entry name" value="SET"/>
    <property type="match status" value="1"/>
</dbReference>
<gene>
    <name evidence="6" type="ORF">BJ322DRAFT_1210802</name>
</gene>
<evidence type="ECO:0000259" key="5">
    <source>
        <dbReference type="PROSITE" id="PS50868"/>
    </source>
</evidence>
<proteinExistence type="predicted"/>
<reference evidence="6" key="1">
    <citation type="journal article" date="2020" name="Nat. Commun.">
        <title>Large-scale genome sequencing of mycorrhizal fungi provides insights into the early evolution of symbiotic traits.</title>
        <authorList>
            <person name="Miyauchi S."/>
            <person name="Kiss E."/>
            <person name="Kuo A."/>
            <person name="Drula E."/>
            <person name="Kohler A."/>
            <person name="Sanchez-Garcia M."/>
            <person name="Morin E."/>
            <person name="Andreopoulos B."/>
            <person name="Barry K.W."/>
            <person name="Bonito G."/>
            <person name="Buee M."/>
            <person name="Carver A."/>
            <person name="Chen C."/>
            <person name="Cichocki N."/>
            <person name="Clum A."/>
            <person name="Culley D."/>
            <person name="Crous P.W."/>
            <person name="Fauchery L."/>
            <person name="Girlanda M."/>
            <person name="Hayes R.D."/>
            <person name="Keri Z."/>
            <person name="LaButti K."/>
            <person name="Lipzen A."/>
            <person name="Lombard V."/>
            <person name="Magnuson J."/>
            <person name="Maillard F."/>
            <person name="Murat C."/>
            <person name="Nolan M."/>
            <person name="Ohm R.A."/>
            <person name="Pangilinan J."/>
            <person name="Pereira M.F."/>
            <person name="Perotto S."/>
            <person name="Peter M."/>
            <person name="Pfister S."/>
            <person name="Riley R."/>
            <person name="Sitrit Y."/>
            <person name="Stielow J.B."/>
            <person name="Szollosi G."/>
            <person name="Zifcakova L."/>
            <person name="Stursova M."/>
            <person name="Spatafora J.W."/>
            <person name="Tedersoo L."/>
            <person name="Vaario L.M."/>
            <person name="Yamada A."/>
            <person name="Yan M."/>
            <person name="Wang P."/>
            <person name="Xu J."/>
            <person name="Bruns T."/>
            <person name="Baldrian P."/>
            <person name="Vilgalys R."/>
            <person name="Dunand C."/>
            <person name="Henrissat B."/>
            <person name="Grigoriev I.V."/>
            <person name="Hibbett D."/>
            <person name="Nagy L.G."/>
            <person name="Martin F.M."/>
        </authorList>
    </citation>
    <scope>NUCLEOTIDE SEQUENCE</scope>
    <source>
        <strain evidence="6">UH-Tt-Lm1</strain>
    </source>
</reference>